<dbReference type="Gene3D" id="3.30.750.140">
    <property type="match status" value="1"/>
</dbReference>
<protein>
    <recommendedName>
        <fullName evidence="2">Flagellar hook-length control protein-like C-terminal domain-containing protein</fullName>
    </recommendedName>
</protein>
<evidence type="ECO:0000259" key="2">
    <source>
        <dbReference type="Pfam" id="PF02120"/>
    </source>
</evidence>
<dbReference type="AlphaFoldDB" id="A0A3B0ZM78"/>
<dbReference type="InterPro" id="IPR021136">
    <property type="entry name" value="Flagellar_hook_control-like_C"/>
</dbReference>
<accession>A0A3B0ZM78</accession>
<evidence type="ECO:0000313" key="3">
    <source>
        <dbReference type="EMBL" id="VAW87269.1"/>
    </source>
</evidence>
<dbReference type="EMBL" id="UOFO01000115">
    <property type="protein sequence ID" value="VAW87269.1"/>
    <property type="molecule type" value="Genomic_DNA"/>
</dbReference>
<feature type="compositionally biased region" description="Pro residues" evidence="1">
    <location>
        <begin position="263"/>
        <end position="280"/>
    </location>
</feature>
<reference evidence="3" key="1">
    <citation type="submission" date="2018-06" db="EMBL/GenBank/DDBJ databases">
        <authorList>
            <person name="Zhirakovskaya E."/>
        </authorList>
    </citation>
    <scope>NUCLEOTIDE SEQUENCE</scope>
</reference>
<proteinExistence type="predicted"/>
<name>A0A3B0ZM78_9ZZZZ</name>
<dbReference type="InterPro" id="IPR038610">
    <property type="entry name" value="FliK-like_C_sf"/>
</dbReference>
<feature type="domain" description="Flagellar hook-length control protein-like C-terminal" evidence="2">
    <location>
        <begin position="360"/>
        <end position="440"/>
    </location>
</feature>
<sequence>MRISFPPSQQSISLSEVKPALNNWKVGQTLQAIVVNPGKNNSSAITLKIGGHIIRAQNTQTPPVPPFKGQNLKLEVITLTPSPILKVLGEAKTDFKNEAVRNLLPRQAAYPPLLARLHTLSTTKATNTADKIPNSLQNMINRIVDRLPTQSSVSSPQGLKSDLRNSGIFLEQQALQQKNIADKPIVFSKDFKANLLTLAAEIKQQITKNERGNTRLTTPPILNLQALSGINQANKPSTSSPPTLLTPSLSLSGSKQTPEGKPLVPPLPSTEKTIPPPPMRHTPVVAQGRVLDSAPNLPGAGSLLSELFELVDSGLSRLRLTQLANTQVDANNLVYLFELPVKNQNGIDLINLKLEQENSKQGNNKQQGWNITLAFDFEELGPVYAHIILRGKKVNTNITAEQGKTKLLFEKHIDKLKESLTTAGLEIDNICCSQGKPEQRNTKTHINPIVDTRA</sequence>
<evidence type="ECO:0000256" key="1">
    <source>
        <dbReference type="SAM" id="MobiDB-lite"/>
    </source>
</evidence>
<dbReference type="Pfam" id="PF02120">
    <property type="entry name" value="Flg_hook"/>
    <property type="match status" value="1"/>
</dbReference>
<feature type="compositionally biased region" description="Low complexity" evidence="1">
    <location>
        <begin position="236"/>
        <end position="252"/>
    </location>
</feature>
<feature type="region of interest" description="Disordered" evidence="1">
    <location>
        <begin position="232"/>
        <end position="280"/>
    </location>
</feature>
<organism evidence="3">
    <name type="scientific">hydrothermal vent metagenome</name>
    <dbReference type="NCBI Taxonomy" id="652676"/>
    <lineage>
        <taxon>unclassified sequences</taxon>
        <taxon>metagenomes</taxon>
        <taxon>ecological metagenomes</taxon>
    </lineage>
</organism>
<gene>
    <name evidence="3" type="ORF">MNBD_GAMMA16-369</name>
</gene>